<feature type="compositionally biased region" description="Acidic residues" evidence="1">
    <location>
        <begin position="45"/>
        <end position="54"/>
    </location>
</feature>
<evidence type="ECO:0000313" key="2">
    <source>
        <dbReference type="EMBL" id="CAA7050039.1"/>
    </source>
</evidence>
<evidence type="ECO:0000313" key="3">
    <source>
        <dbReference type="Proteomes" id="UP000467841"/>
    </source>
</evidence>
<name>A0A6D2KE35_9BRAS</name>
<proteinExistence type="predicted"/>
<organism evidence="2 3">
    <name type="scientific">Microthlaspi erraticum</name>
    <dbReference type="NCBI Taxonomy" id="1685480"/>
    <lineage>
        <taxon>Eukaryota</taxon>
        <taxon>Viridiplantae</taxon>
        <taxon>Streptophyta</taxon>
        <taxon>Embryophyta</taxon>
        <taxon>Tracheophyta</taxon>
        <taxon>Spermatophyta</taxon>
        <taxon>Magnoliopsida</taxon>
        <taxon>eudicotyledons</taxon>
        <taxon>Gunneridae</taxon>
        <taxon>Pentapetalae</taxon>
        <taxon>rosids</taxon>
        <taxon>malvids</taxon>
        <taxon>Brassicales</taxon>
        <taxon>Brassicaceae</taxon>
        <taxon>Coluteocarpeae</taxon>
        <taxon>Microthlaspi</taxon>
    </lineage>
</organism>
<reference evidence="2" key="1">
    <citation type="submission" date="2020-01" db="EMBL/GenBank/DDBJ databases">
        <authorList>
            <person name="Mishra B."/>
        </authorList>
    </citation>
    <scope>NUCLEOTIDE SEQUENCE [LARGE SCALE GENOMIC DNA]</scope>
</reference>
<feature type="compositionally biased region" description="Basic and acidic residues" evidence="1">
    <location>
        <begin position="12"/>
        <end position="22"/>
    </location>
</feature>
<dbReference type="AlphaFoldDB" id="A0A6D2KE35"/>
<feature type="compositionally biased region" description="Acidic residues" evidence="1">
    <location>
        <begin position="62"/>
        <end position="100"/>
    </location>
</feature>
<comment type="caution">
    <text evidence="2">The sequence shown here is derived from an EMBL/GenBank/DDBJ whole genome shotgun (WGS) entry which is preliminary data.</text>
</comment>
<dbReference type="EMBL" id="CACVBM020001436">
    <property type="protein sequence ID" value="CAA7050039.1"/>
    <property type="molecule type" value="Genomic_DNA"/>
</dbReference>
<keyword evidence="3" id="KW-1185">Reference proteome</keyword>
<sequence>MVKGEGSNAAQRKQEKQRRIEDLEGMIQRVVDSDVEGYDQSLLETESEHEEEEERESREEESAQEEEEAESEESEEEEEVEFVESEQEEVVEEADGDVPMEETVPQAVEEDDLSMFQEHYDAFFPWSLWKQSTHMMKP</sequence>
<protein>
    <submittedName>
        <fullName evidence="2">Uncharacterized protein</fullName>
    </submittedName>
</protein>
<evidence type="ECO:0000256" key="1">
    <source>
        <dbReference type="SAM" id="MobiDB-lite"/>
    </source>
</evidence>
<feature type="region of interest" description="Disordered" evidence="1">
    <location>
        <begin position="1"/>
        <end position="101"/>
    </location>
</feature>
<accession>A0A6D2KE35</accession>
<gene>
    <name evidence="2" type="ORF">MERR_LOCUS37274</name>
</gene>
<dbReference type="Proteomes" id="UP000467841">
    <property type="component" value="Unassembled WGS sequence"/>
</dbReference>